<organism evidence="1 2">
    <name type="scientific">Phanerochaete carnosa (strain HHB-10118-sp)</name>
    <name type="common">White-rot fungus</name>
    <name type="synonym">Peniophora carnosa</name>
    <dbReference type="NCBI Taxonomy" id="650164"/>
    <lineage>
        <taxon>Eukaryota</taxon>
        <taxon>Fungi</taxon>
        <taxon>Dikarya</taxon>
        <taxon>Basidiomycota</taxon>
        <taxon>Agaricomycotina</taxon>
        <taxon>Agaricomycetes</taxon>
        <taxon>Polyporales</taxon>
        <taxon>Phanerochaetaceae</taxon>
        <taxon>Phanerochaete</taxon>
    </lineage>
</organism>
<evidence type="ECO:0000313" key="2">
    <source>
        <dbReference type="Proteomes" id="UP000008370"/>
    </source>
</evidence>
<dbReference type="AlphaFoldDB" id="K5VNI1"/>
<dbReference type="InParanoid" id="K5VNI1"/>
<sequence length="109" mass="11968">MDGPLAFGYKVTYQWVISRAKEIGIEPEDDSVRARADVMVDLITTLAAQVGLLRQVRPICVRGKGVVAFCIASTDPGDGLPRRVTDAAKIEKLRQMVGADGPPSWWRQD</sequence>
<gene>
    <name evidence="1" type="ORF">PHACADRAFT_197453</name>
</gene>
<dbReference type="KEGG" id="pco:PHACADRAFT_197453"/>
<dbReference type="RefSeq" id="XP_007397730.1">
    <property type="nucleotide sequence ID" value="XM_007397668.1"/>
</dbReference>
<keyword evidence="2" id="KW-1185">Reference proteome</keyword>
<proteinExistence type="predicted"/>
<dbReference type="HOGENOM" id="CLU_174206_0_0_1"/>
<dbReference type="Proteomes" id="UP000008370">
    <property type="component" value="Unassembled WGS sequence"/>
</dbReference>
<protein>
    <submittedName>
        <fullName evidence="1">Uncharacterized protein</fullName>
    </submittedName>
</protein>
<reference evidence="1 2" key="1">
    <citation type="journal article" date="2012" name="BMC Genomics">
        <title>Comparative genomics of the white-rot fungi, Phanerochaete carnosa and P. chrysosporium, to elucidate the genetic basis of the distinct wood types they colonize.</title>
        <authorList>
            <person name="Suzuki H."/>
            <person name="MacDonald J."/>
            <person name="Syed K."/>
            <person name="Salamov A."/>
            <person name="Hori C."/>
            <person name="Aerts A."/>
            <person name="Henrissat B."/>
            <person name="Wiebenga A."/>
            <person name="vanKuyk P.A."/>
            <person name="Barry K."/>
            <person name="Lindquist E."/>
            <person name="LaButti K."/>
            <person name="Lapidus A."/>
            <person name="Lucas S."/>
            <person name="Coutinho P."/>
            <person name="Gong Y."/>
            <person name="Samejima M."/>
            <person name="Mahadevan R."/>
            <person name="Abou-Zaid M."/>
            <person name="de Vries R.P."/>
            <person name="Igarashi K."/>
            <person name="Yadav J.S."/>
            <person name="Grigoriev I.V."/>
            <person name="Master E.R."/>
        </authorList>
    </citation>
    <scope>NUCLEOTIDE SEQUENCE [LARGE SCALE GENOMIC DNA]</scope>
    <source>
        <strain evidence="1 2">HHB-10118-sp</strain>
    </source>
</reference>
<dbReference type="EMBL" id="JH930474">
    <property type="protein sequence ID" value="EKM53023.1"/>
    <property type="molecule type" value="Genomic_DNA"/>
</dbReference>
<dbReference type="GeneID" id="18911234"/>
<dbReference type="OrthoDB" id="2602444at2759"/>
<evidence type="ECO:0000313" key="1">
    <source>
        <dbReference type="EMBL" id="EKM53023.1"/>
    </source>
</evidence>
<name>K5VNI1_PHACS</name>
<accession>K5VNI1</accession>